<sequence length="96" mass="10082">MAKGYSAVPATLMKSGRIVMEGGPTHQTGSGGLLSSISERSVSFYKAAGGIPEARDEDVNEYEDSEADRYVCGDDRDALDEARVSAGRSGAPRPVT</sequence>
<dbReference type="Proteomes" id="UP001165121">
    <property type="component" value="Unassembled WGS sequence"/>
</dbReference>
<reference evidence="2" key="1">
    <citation type="submission" date="2023-04" db="EMBL/GenBank/DDBJ databases">
        <title>Phytophthora fragariaefolia NBRC 109709.</title>
        <authorList>
            <person name="Ichikawa N."/>
            <person name="Sato H."/>
            <person name="Tonouchi N."/>
        </authorList>
    </citation>
    <scope>NUCLEOTIDE SEQUENCE</scope>
    <source>
        <strain evidence="2">NBRC 109709</strain>
    </source>
</reference>
<organism evidence="2 3">
    <name type="scientific">Phytophthora fragariaefolia</name>
    <dbReference type="NCBI Taxonomy" id="1490495"/>
    <lineage>
        <taxon>Eukaryota</taxon>
        <taxon>Sar</taxon>
        <taxon>Stramenopiles</taxon>
        <taxon>Oomycota</taxon>
        <taxon>Peronosporomycetes</taxon>
        <taxon>Peronosporales</taxon>
        <taxon>Peronosporaceae</taxon>
        <taxon>Phytophthora</taxon>
    </lineage>
</organism>
<proteinExistence type="predicted"/>
<name>A0A9W7CT14_9STRA</name>
<dbReference type="OrthoDB" id="113871at2759"/>
<protein>
    <submittedName>
        <fullName evidence="2">Unnamed protein product</fullName>
    </submittedName>
</protein>
<dbReference type="AlphaFoldDB" id="A0A9W7CT14"/>
<evidence type="ECO:0000313" key="2">
    <source>
        <dbReference type="EMBL" id="GMF39292.1"/>
    </source>
</evidence>
<comment type="caution">
    <text evidence="2">The sequence shown here is derived from an EMBL/GenBank/DDBJ whole genome shotgun (WGS) entry which is preliminary data.</text>
</comment>
<feature type="region of interest" description="Disordered" evidence="1">
    <location>
        <begin position="56"/>
        <end position="96"/>
    </location>
</feature>
<accession>A0A9W7CT14</accession>
<feature type="compositionally biased region" description="Basic and acidic residues" evidence="1">
    <location>
        <begin position="67"/>
        <end position="83"/>
    </location>
</feature>
<evidence type="ECO:0000256" key="1">
    <source>
        <dbReference type="SAM" id="MobiDB-lite"/>
    </source>
</evidence>
<keyword evidence="3" id="KW-1185">Reference proteome</keyword>
<evidence type="ECO:0000313" key="3">
    <source>
        <dbReference type="Proteomes" id="UP001165121"/>
    </source>
</evidence>
<gene>
    <name evidence="2" type="ORF">Pfra01_001162500</name>
</gene>
<feature type="compositionally biased region" description="Acidic residues" evidence="1">
    <location>
        <begin position="56"/>
        <end position="66"/>
    </location>
</feature>
<dbReference type="EMBL" id="BSXT01001150">
    <property type="protein sequence ID" value="GMF39292.1"/>
    <property type="molecule type" value="Genomic_DNA"/>
</dbReference>